<dbReference type="AlphaFoldDB" id="A0AAJ7UFY5"/>
<keyword evidence="1" id="KW-0472">Membrane</keyword>
<keyword evidence="1" id="KW-0812">Transmembrane</keyword>
<evidence type="ECO:0000313" key="3">
    <source>
        <dbReference type="Proteomes" id="UP001318040"/>
    </source>
</evidence>
<dbReference type="PANTHER" id="PTHR15446:SF17">
    <property type="entry name" value="UROPLAKIN-3A"/>
    <property type="match status" value="1"/>
</dbReference>
<accession>A0AAJ7UFY5</accession>
<keyword evidence="3" id="KW-1185">Reference proteome</keyword>
<dbReference type="GO" id="GO:0006833">
    <property type="term" value="P:water transport"/>
    <property type="evidence" value="ECO:0007669"/>
    <property type="project" value="TreeGrafter"/>
</dbReference>
<dbReference type="InterPro" id="IPR024831">
    <property type="entry name" value="Uroplakin-3"/>
</dbReference>
<reference evidence="4" key="1">
    <citation type="submission" date="2025-08" db="UniProtKB">
        <authorList>
            <consortium name="RefSeq"/>
        </authorList>
    </citation>
    <scope>IDENTIFICATION</scope>
    <source>
        <tissue evidence="4">Sperm</tissue>
    </source>
</reference>
<feature type="chain" id="PRO_5042569967" evidence="2">
    <location>
        <begin position="23"/>
        <end position="217"/>
    </location>
</feature>
<feature type="transmembrane region" description="Helical" evidence="1">
    <location>
        <begin position="190"/>
        <end position="213"/>
    </location>
</feature>
<proteinExistence type="predicted"/>
<sequence length="217" mass="23415">MAGKLLLNLVLGSSFCWLMASAQIPDVGRPMVIANTSYYRAAYSYSSLTFKIPNCLQVIDQNVDQIMIVASKSDIAPTITTDITFPNGVYMVDKFAVPPCNPGSNMDSVYRLGANTERLQTCTSTPQPPTVIAECNPPLLNGTQYRVNAILYVGQLAAKQLGWSAQASTFSTRFPRGDIPLPPGGRSGGMVVITVILTILMALLIVILVWAILSGRK</sequence>
<gene>
    <name evidence="4" type="primary">LOC116956492</name>
</gene>
<dbReference type="Proteomes" id="UP001318040">
    <property type="component" value="Chromosome 65"/>
</dbReference>
<dbReference type="PANTHER" id="PTHR15446">
    <property type="entry name" value="UROPLAKIN III"/>
    <property type="match status" value="1"/>
</dbReference>
<dbReference type="GO" id="GO:0015840">
    <property type="term" value="P:urea transport"/>
    <property type="evidence" value="ECO:0007669"/>
    <property type="project" value="TreeGrafter"/>
</dbReference>
<name>A0AAJ7UFY5_PETMA</name>
<keyword evidence="2" id="KW-0732">Signal</keyword>
<dbReference type="GO" id="GO:0005886">
    <property type="term" value="C:plasma membrane"/>
    <property type="evidence" value="ECO:0007669"/>
    <property type="project" value="TreeGrafter"/>
</dbReference>
<protein>
    <submittedName>
        <fullName evidence="4">Uroplakin-3a-like</fullName>
    </submittedName>
</protein>
<evidence type="ECO:0000256" key="2">
    <source>
        <dbReference type="SAM" id="SignalP"/>
    </source>
</evidence>
<keyword evidence="1" id="KW-1133">Transmembrane helix</keyword>
<evidence type="ECO:0000256" key="1">
    <source>
        <dbReference type="SAM" id="Phobius"/>
    </source>
</evidence>
<organism evidence="3 4">
    <name type="scientific">Petromyzon marinus</name>
    <name type="common">Sea lamprey</name>
    <dbReference type="NCBI Taxonomy" id="7757"/>
    <lineage>
        <taxon>Eukaryota</taxon>
        <taxon>Metazoa</taxon>
        <taxon>Chordata</taxon>
        <taxon>Craniata</taxon>
        <taxon>Vertebrata</taxon>
        <taxon>Cyclostomata</taxon>
        <taxon>Hyperoartia</taxon>
        <taxon>Petromyzontiformes</taxon>
        <taxon>Petromyzontidae</taxon>
        <taxon>Petromyzon</taxon>
    </lineage>
</organism>
<evidence type="ECO:0000313" key="4">
    <source>
        <dbReference type="RefSeq" id="XP_032834048.1"/>
    </source>
</evidence>
<feature type="signal peptide" evidence="2">
    <location>
        <begin position="1"/>
        <end position="22"/>
    </location>
</feature>
<dbReference type="KEGG" id="pmrn:116956492"/>
<dbReference type="RefSeq" id="XP_032834048.1">
    <property type="nucleotide sequence ID" value="XM_032978157.1"/>
</dbReference>